<feature type="compositionally biased region" description="Low complexity" evidence="1">
    <location>
        <begin position="406"/>
        <end position="443"/>
    </location>
</feature>
<feature type="compositionally biased region" description="Polar residues" evidence="1">
    <location>
        <begin position="591"/>
        <end position="614"/>
    </location>
</feature>
<dbReference type="AlphaFoldDB" id="Q22SM1"/>
<dbReference type="RefSeq" id="XP_001007996.2">
    <property type="nucleotide sequence ID" value="XM_001007996.2"/>
</dbReference>
<dbReference type="InParanoid" id="Q22SM1"/>
<sequence length="787" mass="90895">MYCSKAALFILKKQRFSAQRFFTILPINLQSNKYKAIIKQIKNNTPASFNKAIRQKKKKTTQKHFLVKKKKKKDIQNRLSKVALNSNNYINRQMQVISNPNGIDSQHQMLLNLFQNFIEIHSEDYENQSNLSQLRKQMNQNIKREWNYFKCQINVNPLNTDKITTYFHLLEKSLLENNSLDNSPSHSPTIRPSQHQKDMSESSKSPNTRFLTINPNDVPKDAFKKNCFKRSTNAAQNRINLNSNSNDETAVPSNRIQQTHGYFSPQIQPSSDRQFSQMLQQFEQNTMKNARSPYYNQSSQVNQHNFTSAVQSSNQDPFQQQKNNFIKPSQFQQQQGYQNNYQIQINSSSNTTSENNAINQQRGLIKVDESNFNSPPIFPLETVNNQQQLQLQQQQQVLSKLDSEENSASNSESSSTRNSQDIINNVSNSQPNNNPNGNMLNANQSPTLNNTQSNTSLQIENLKNQAQQFYKEYKSQQIDSQRSTQQDTSKNIVQNVNLINPQSQQIGNQKDSSSIQQQFQQPIQQVQSPIIPISYNISYDQEKYIATNPQIQVNIQGNNQGQQHSHSLDYNQQNLNKLAFNNFHQYRALSPNPQSTQNNNLQFENRTYSPNSRLYHNPQMQNFSQQQQQLQPPQKQTKNALNYKNKLLQAANQAVPLNQYQVGQQQKSDQSINSNSSSNLSMTTNNLTQPQSLAQQYGMQENQSTATVQRYQSPLRQISSINSLQQINQNQQQQTQQQPVNNIAEQQSIIDEMLRYQFKIKQVLEKTQLLETYMKNNSSAINSLFNQ</sequence>
<protein>
    <submittedName>
        <fullName evidence="2">Uncharacterized protein</fullName>
    </submittedName>
</protein>
<feature type="region of interest" description="Disordered" evidence="1">
    <location>
        <begin position="661"/>
        <end position="685"/>
    </location>
</feature>
<dbReference type="Proteomes" id="UP000009168">
    <property type="component" value="Unassembled WGS sequence"/>
</dbReference>
<dbReference type="KEGG" id="tet:TTHERM_00001160"/>
<evidence type="ECO:0000256" key="1">
    <source>
        <dbReference type="SAM" id="MobiDB-lite"/>
    </source>
</evidence>
<evidence type="ECO:0000313" key="2">
    <source>
        <dbReference type="EMBL" id="EAR87751.2"/>
    </source>
</evidence>
<feature type="region of interest" description="Disordered" evidence="1">
    <location>
        <begin position="588"/>
        <end position="617"/>
    </location>
</feature>
<feature type="compositionally biased region" description="Polar residues" evidence="1">
    <location>
        <begin position="202"/>
        <end position="215"/>
    </location>
</feature>
<evidence type="ECO:0000313" key="3">
    <source>
        <dbReference type="Proteomes" id="UP000009168"/>
    </source>
</evidence>
<feature type="region of interest" description="Disordered" evidence="1">
    <location>
        <begin position="178"/>
        <end position="217"/>
    </location>
</feature>
<dbReference type="EMBL" id="GG662845">
    <property type="protein sequence ID" value="EAR87751.2"/>
    <property type="molecule type" value="Genomic_DNA"/>
</dbReference>
<feature type="compositionally biased region" description="Polar residues" evidence="1">
    <location>
        <begin position="184"/>
        <end position="193"/>
    </location>
</feature>
<reference evidence="3" key="1">
    <citation type="journal article" date="2006" name="PLoS Biol.">
        <title>Macronuclear genome sequence of the ciliate Tetrahymena thermophila, a model eukaryote.</title>
        <authorList>
            <person name="Eisen J.A."/>
            <person name="Coyne R.S."/>
            <person name="Wu M."/>
            <person name="Wu D."/>
            <person name="Thiagarajan M."/>
            <person name="Wortman J.R."/>
            <person name="Badger J.H."/>
            <person name="Ren Q."/>
            <person name="Amedeo P."/>
            <person name="Jones K.M."/>
            <person name="Tallon L.J."/>
            <person name="Delcher A.L."/>
            <person name="Salzberg S.L."/>
            <person name="Silva J.C."/>
            <person name="Haas B.J."/>
            <person name="Majoros W.H."/>
            <person name="Farzad M."/>
            <person name="Carlton J.M."/>
            <person name="Smith R.K. Jr."/>
            <person name="Garg J."/>
            <person name="Pearlman R.E."/>
            <person name="Karrer K.M."/>
            <person name="Sun L."/>
            <person name="Manning G."/>
            <person name="Elde N.C."/>
            <person name="Turkewitz A.P."/>
            <person name="Asai D.J."/>
            <person name="Wilkes D.E."/>
            <person name="Wang Y."/>
            <person name="Cai H."/>
            <person name="Collins K."/>
            <person name="Stewart B.A."/>
            <person name="Lee S.R."/>
            <person name="Wilamowska K."/>
            <person name="Weinberg Z."/>
            <person name="Ruzzo W.L."/>
            <person name="Wloga D."/>
            <person name="Gaertig J."/>
            <person name="Frankel J."/>
            <person name="Tsao C.-C."/>
            <person name="Gorovsky M.A."/>
            <person name="Keeling P.J."/>
            <person name="Waller R.F."/>
            <person name="Patron N.J."/>
            <person name="Cherry J.M."/>
            <person name="Stover N.A."/>
            <person name="Krieger C.J."/>
            <person name="del Toro C."/>
            <person name="Ryder H.F."/>
            <person name="Williamson S.C."/>
            <person name="Barbeau R.A."/>
            <person name="Hamilton E.P."/>
            <person name="Orias E."/>
        </authorList>
    </citation>
    <scope>NUCLEOTIDE SEQUENCE [LARGE SCALE GENOMIC DNA]</scope>
    <source>
        <strain evidence="3">SB210</strain>
    </source>
</reference>
<dbReference type="GeneID" id="7832347"/>
<gene>
    <name evidence="2" type="ORF">TTHERM_00001160</name>
</gene>
<organism evidence="2 3">
    <name type="scientific">Tetrahymena thermophila (strain SB210)</name>
    <dbReference type="NCBI Taxonomy" id="312017"/>
    <lineage>
        <taxon>Eukaryota</taxon>
        <taxon>Sar</taxon>
        <taxon>Alveolata</taxon>
        <taxon>Ciliophora</taxon>
        <taxon>Intramacronucleata</taxon>
        <taxon>Oligohymenophorea</taxon>
        <taxon>Hymenostomatida</taxon>
        <taxon>Tetrahymenina</taxon>
        <taxon>Tetrahymenidae</taxon>
        <taxon>Tetrahymena</taxon>
    </lineage>
</organism>
<dbReference type="HOGENOM" id="CLU_333597_0_0_1"/>
<accession>Q22SM1</accession>
<feature type="compositionally biased region" description="Low complexity" evidence="1">
    <location>
        <begin position="664"/>
        <end position="685"/>
    </location>
</feature>
<proteinExistence type="predicted"/>
<feature type="region of interest" description="Disordered" evidence="1">
    <location>
        <begin position="388"/>
        <end position="452"/>
    </location>
</feature>
<keyword evidence="3" id="KW-1185">Reference proteome</keyword>
<name>Q22SM1_TETTS</name>